<comment type="caution">
    <text evidence="2">The sequence shown here is derived from an EMBL/GenBank/DDBJ whole genome shotgun (WGS) entry which is preliminary data.</text>
</comment>
<evidence type="ECO:0000256" key="1">
    <source>
        <dbReference type="SAM" id="SignalP"/>
    </source>
</evidence>
<reference evidence="2 3" key="1">
    <citation type="submission" date="2017-06" db="EMBL/GenBank/DDBJ databases">
        <title>Novel microbial phyla capable of carbon fixation and sulfur reduction in deep-sea sediments.</title>
        <authorList>
            <person name="Huang J."/>
            <person name="Baker B."/>
            <person name="Wang Y."/>
        </authorList>
    </citation>
    <scope>NUCLEOTIDE SEQUENCE [LARGE SCALE GENOMIC DNA]</scope>
    <source>
        <strain evidence="2">B3_TA06</strain>
    </source>
</reference>
<dbReference type="Proteomes" id="UP000317778">
    <property type="component" value="Unassembled WGS sequence"/>
</dbReference>
<dbReference type="InterPro" id="IPR026444">
    <property type="entry name" value="Secre_tail"/>
</dbReference>
<dbReference type="EMBL" id="NJBO01000001">
    <property type="protein sequence ID" value="TKJ44261.1"/>
    <property type="molecule type" value="Genomic_DNA"/>
</dbReference>
<keyword evidence="1" id="KW-0732">Signal</keyword>
<gene>
    <name evidence="2" type="ORF">CEE36_00535</name>
</gene>
<evidence type="ECO:0008006" key="4">
    <source>
        <dbReference type="Google" id="ProtNLM"/>
    </source>
</evidence>
<protein>
    <recommendedName>
        <fullName evidence="4">Secretion system C-terminal sorting domain-containing protein</fullName>
    </recommendedName>
</protein>
<dbReference type="Pfam" id="PF06739">
    <property type="entry name" value="SBBP"/>
    <property type="match status" value="1"/>
</dbReference>
<dbReference type="Gene3D" id="2.120.10.30">
    <property type="entry name" value="TolB, C-terminal domain"/>
    <property type="match status" value="1"/>
</dbReference>
<dbReference type="SUPFAM" id="SSF101898">
    <property type="entry name" value="NHL repeat"/>
    <property type="match status" value="1"/>
</dbReference>
<dbReference type="NCBIfam" id="TIGR04183">
    <property type="entry name" value="Por_Secre_tail"/>
    <property type="match status" value="1"/>
</dbReference>
<dbReference type="PANTHER" id="PTHR42754:SF1">
    <property type="entry name" value="LIPOPROTEIN"/>
    <property type="match status" value="1"/>
</dbReference>
<proteinExistence type="predicted"/>
<dbReference type="InterPro" id="IPR011042">
    <property type="entry name" value="6-blade_b-propeller_TolB-like"/>
</dbReference>
<feature type="signal peptide" evidence="1">
    <location>
        <begin position="1"/>
        <end position="21"/>
    </location>
</feature>
<accession>A0A532VAR7</accession>
<feature type="chain" id="PRO_5021972851" description="Secretion system C-terminal sorting domain-containing protein" evidence="1">
    <location>
        <begin position="22"/>
        <end position="466"/>
    </location>
</feature>
<organism evidence="2 3">
    <name type="scientific">candidate division TA06 bacterium B3_TA06</name>
    <dbReference type="NCBI Taxonomy" id="2012487"/>
    <lineage>
        <taxon>Bacteria</taxon>
        <taxon>Bacteria division TA06</taxon>
    </lineage>
</organism>
<dbReference type="InterPro" id="IPR010620">
    <property type="entry name" value="SBBP_repeat"/>
</dbReference>
<evidence type="ECO:0000313" key="3">
    <source>
        <dbReference type="Proteomes" id="UP000317778"/>
    </source>
</evidence>
<evidence type="ECO:0000313" key="2">
    <source>
        <dbReference type="EMBL" id="TKJ44261.1"/>
    </source>
</evidence>
<name>A0A532VAR7_UNCT6</name>
<dbReference type="Gene3D" id="2.40.10.500">
    <property type="match status" value="1"/>
</dbReference>
<sequence>MKKAFLVFTVTACAMVTVAFAGPPTEVWNQPYESGGNDQPLAIAADAAGNAYVTGYYGDIGTAACRTIKYDTDGNVVWNKLFDEDDIDLGWDVDVDASGNVYVAGWAWNGSNWDYLLIKYDRDGNQVWRESWDGLSTDIASGVAVDALGNVYVTGGSDVGGVGFRTIKYDSGGNLQWSHPYDEFGNGSIGQDVAVDAAGNVYVAGYTNNGTDDDYLTIKYDTDGNFQWSDARDENYNDEAYRIAVDADANLYVTGRSRNSGGDYDFFTVKYDTDGNFQWKKRYGGSEHEEARGVAVDEYFVYVTGGRDNGVDVDFLTVRYDKEGTFSWEKDFDSGDDDMAQGIAVDGSHYLYVTGLYYDGSDYDFRTIKYEQDDIPAVAEIPTVSSLTLEIVGNLSATPTLNYSLPASMQGRLTFYSVDGRAVETFALNSSQSTFTWNANKVSAGVYFARLVAGNESVTVKAILAR</sequence>
<dbReference type="PANTHER" id="PTHR42754">
    <property type="entry name" value="ENDOGLUCANASE"/>
    <property type="match status" value="1"/>
</dbReference>
<dbReference type="AlphaFoldDB" id="A0A532VAR7"/>